<gene>
    <name evidence="1" type="ORF">BaRGS_00011791</name>
</gene>
<organism evidence="1 2">
    <name type="scientific">Batillaria attramentaria</name>
    <dbReference type="NCBI Taxonomy" id="370345"/>
    <lineage>
        <taxon>Eukaryota</taxon>
        <taxon>Metazoa</taxon>
        <taxon>Spiralia</taxon>
        <taxon>Lophotrochozoa</taxon>
        <taxon>Mollusca</taxon>
        <taxon>Gastropoda</taxon>
        <taxon>Caenogastropoda</taxon>
        <taxon>Sorbeoconcha</taxon>
        <taxon>Cerithioidea</taxon>
        <taxon>Batillariidae</taxon>
        <taxon>Batillaria</taxon>
    </lineage>
</organism>
<proteinExistence type="predicted"/>
<evidence type="ECO:0000313" key="2">
    <source>
        <dbReference type="Proteomes" id="UP001519460"/>
    </source>
</evidence>
<reference evidence="1 2" key="1">
    <citation type="journal article" date="2023" name="Sci. Data">
        <title>Genome assembly of the Korean intertidal mud-creeper Batillaria attramentaria.</title>
        <authorList>
            <person name="Patra A.K."/>
            <person name="Ho P.T."/>
            <person name="Jun S."/>
            <person name="Lee S.J."/>
            <person name="Kim Y."/>
            <person name="Won Y.J."/>
        </authorList>
    </citation>
    <scope>NUCLEOTIDE SEQUENCE [LARGE SCALE GENOMIC DNA]</scope>
    <source>
        <strain evidence="1">Wonlab-2016</strain>
    </source>
</reference>
<keyword evidence="2" id="KW-1185">Reference proteome</keyword>
<name>A0ABD0LCF3_9CAEN</name>
<sequence length="161" mass="18559">QHRHGRQIQPVTKYTCSSATQFCVTCVGEEEYINFQLPLAFRGAGEMTKPFREVNSPVLQSGLSLEFHDQRFQPDLFGTSWYSLQRQGGQSTSFGDYITVLYQAVTSLSVHADLSRMRSEEEKQAIVQQYYAILRQRWADVHPDSFNTHVIYSRLVARKTM</sequence>
<evidence type="ECO:0000313" key="1">
    <source>
        <dbReference type="EMBL" id="KAK7497055.1"/>
    </source>
</evidence>
<protein>
    <submittedName>
        <fullName evidence="1">Uncharacterized protein</fullName>
    </submittedName>
</protein>
<dbReference type="EMBL" id="JACVVK020000062">
    <property type="protein sequence ID" value="KAK7497055.1"/>
    <property type="molecule type" value="Genomic_DNA"/>
</dbReference>
<accession>A0ABD0LCF3</accession>
<dbReference type="Proteomes" id="UP001519460">
    <property type="component" value="Unassembled WGS sequence"/>
</dbReference>
<comment type="caution">
    <text evidence="1">The sequence shown here is derived from an EMBL/GenBank/DDBJ whole genome shotgun (WGS) entry which is preliminary data.</text>
</comment>
<feature type="non-terminal residue" evidence="1">
    <location>
        <position position="1"/>
    </location>
</feature>
<dbReference type="AlphaFoldDB" id="A0ABD0LCF3"/>